<gene>
    <name evidence="2" type="ORF">GON01_03500</name>
</gene>
<dbReference type="AlphaFoldDB" id="A0A6I4IYN1"/>
<organism evidence="2 3">
    <name type="scientific">Sphingomonas horti</name>
    <dbReference type="NCBI Taxonomy" id="2682842"/>
    <lineage>
        <taxon>Bacteria</taxon>
        <taxon>Pseudomonadati</taxon>
        <taxon>Pseudomonadota</taxon>
        <taxon>Alphaproteobacteria</taxon>
        <taxon>Sphingomonadales</taxon>
        <taxon>Sphingomonadaceae</taxon>
        <taxon>Sphingomonas</taxon>
    </lineage>
</organism>
<dbReference type="RefSeq" id="WP_157025999.1">
    <property type="nucleotide sequence ID" value="NZ_WQMS01000005.1"/>
</dbReference>
<keyword evidence="1" id="KW-0472">Membrane</keyword>
<keyword evidence="1" id="KW-1133">Transmembrane helix</keyword>
<dbReference type="Proteomes" id="UP000441389">
    <property type="component" value="Unassembled WGS sequence"/>
</dbReference>
<feature type="transmembrane region" description="Helical" evidence="1">
    <location>
        <begin position="44"/>
        <end position="66"/>
    </location>
</feature>
<reference evidence="2 3" key="1">
    <citation type="submission" date="2019-12" db="EMBL/GenBank/DDBJ databases">
        <authorList>
            <person name="Huq M.A."/>
        </authorList>
    </citation>
    <scope>NUCLEOTIDE SEQUENCE [LARGE SCALE GENOMIC DNA]</scope>
    <source>
        <strain evidence="2 3">MAH-20</strain>
    </source>
</reference>
<protein>
    <submittedName>
        <fullName evidence="2">Uncharacterized protein</fullName>
    </submittedName>
</protein>
<feature type="transmembrane region" description="Helical" evidence="1">
    <location>
        <begin position="7"/>
        <end position="24"/>
    </location>
</feature>
<comment type="caution">
    <text evidence="2">The sequence shown here is derived from an EMBL/GenBank/DDBJ whole genome shotgun (WGS) entry which is preliminary data.</text>
</comment>
<proteinExistence type="predicted"/>
<keyword evidence="3" id="KW-1185">Reference proteome</keyword>
<evidence type="ECO:0000313" key="2">
    <source>
        <dbReference type="EMBL" id="MVO77003.1"/>
    </source>
</evidence>
<sequence>MENRANASVMAGWAITIEAILFMLRDLIPDDQQAPWVVKANARLGIPANVVLLIGIAGLLSTLVYASVDIGARRHPAYRISRLATR</sequence>
<evidence type="ECO:0000313" key="3">
    <source>
        <dbReference type="Proteomes" id="UP000441389"/>
    </source>
</evidence>
<keyword evidence="1" id="KW-0812">Transmembrane</keyword>
<dbReference type="EMBL" id="WQMS01000005">
    <property type="protein sequence ID" value="MVO77003.1"/>
    <property type="molecule type" value="Genomic_DNA"/>
</dbReference>
<evidence type="ECO:0000256" key="1">
    <source>
        <dbReference type="SAM" id="Phobius"/>
    </source>
</evidence>
<name>A0A6I4IYN1_9SPHN</name>
<accession>A0A6I4IYN1</accession>